<dbReference type="FunFam" id="3.40.50.300:FF:000011">
    <property type="entry name" value="Putative ABC transporter ATP-binding component"/>
    <property type="match status" value="1"/>
</dbReference>
<evidence type="ECO:0000256" key="3">
    <source>
        <dbReference type="ARBA" id="ARBA00022840"/>
    </source>
</evidence>
<dbReference type="InterPro" id="IPR017871">
    <property type="entry name" value="ABC_transporter-like_CS"/>
</dbReference>
<keyword evidence="2" id="KW-0547">Nucleotide-binding</keyword>
<organism evidence="5 6">
    <name type="scientific">Kytococcus sedentarius (strain ATCC 14392 / DSM 20547 / JCM 11482 / CCUG 33030 / NBRC 15357 / NCTC 11040 / CCM 314 / 541)</name>
    <name type="common">Micrococcus sedentarius</name>
    <dbReference type="NCBI Taxonomy" id="478801"/>
    <lineage>
        <taxon>Bacteria</taxon>
        <taxon>Bacillati</taxon>
        <taxon>Actinomycetota</taxon>
        <taxon>Actinomycetes</taxon>
        <taxon>Micrococcales</taxon>
        <taxon>Kytococcaceae</taxon>
        <taxon>Kytococcus</taxon>
    </lineage>
</organism>
<keyword evidence="1" id="KW-0677">Repeat</keyword>
<dbReference type="AlphaFoldDB" id="C7NHU5"/>
<name>C7NHU5_KYTSD</name>
<proteinExistence type="predicted"/>
<dbReference type="Pfam" id="PF00005">
    <property type="entry name" value="ABC_tran"/>
    <property type="match status" value="2"/>
</dbReference>
<evidence type="ECO:0000259" key="4">
    <source>
        <dbReference type="PROSITE" id="PS50893"/>
    </source>
</evidence>
<feature type="domain" description="ABC transporter" evidence="4">
    <location>
        <begin position="375"/>
        <end position="563"/>
    </location>
</feature>
<dbReference type="Gene3D" id="3.40.50.300">
    <property type="entry name" value="P-loop containing nucleotide triphosphate hydrolases"/>
    <property type="match status" value="2"/>
</dbReference>
<dbReference type="GO" id="GO:0016887">
    <property type="term" value="F:ATP hydrolysis activity"/>
    <property type="evidence" value="ECO:0007669"/>
    <property type="project" value="InterPro"/>
</dbReference>
<dbReference type="PROSITE" id="PS00211">
    <property type="entry name" value="ABC_TRANSPORTER_1"/>
    <property type="match status" value="1"/>
</dbReference>
<dbReference type="PANTHER" id="PTHR19211">
    <property type="entry name" value="ATP-BINDING TRANSPORT PROTEIN-RELATED"/>
    <property type="match status" value="1"/>
</dbReference>
<keyword evidence="6" id="KW-1185">Reference proteome</keyword>
<dbReference type="STRING" id="478801.Ksed_14250"/>
<dbReference type="PANTHER" id="PTHR19211:SF14">
    <property type="entry name" value="ATP-BINDING CASSETTE SUB-FAMILY F MEMBER 1"/>
    <property type="match status" value="1"/>
</dbReference>
<dbReference type="SMART" id="SM00382">
    <property type="entry name" value="AAA"/>
    <property type="match status" value="2"/>
</dbReference>
<dbReference type="Proteomes" id="UP000006666">
    <property type="component" value="Chromosome"/>
</dbReference>
<dbReference type="HOGENOM" id="CLU_000604_36_0_11"/>
<dbReference type="PROSITE" id="PS50893">
    <property type="entry name" value="ABC_TRANSPORTER_2"/>
    <property type="match status" value="2"/>
</dbReference>
<feature type="domain" description="ABC transporter" evidence="4">
    <location>
        <begin position="20"/>
        <end position="269"/>
    </location>
</feature>
<protein>
    <submittedName>
        <fullName evidence="5">ATPase component of ABC transporters with duplicated ATPase domain</fullName>
    </submittedName>
</protein>
<evidence type="ECO:0000313" key="6">
    <source>
        <dbReference type="Proteomes" id="UP000006666"/>
    </source>
</evidence>
<evidence type="ECO:0000313" key="5">
    <source>
        <dbReference type="EMBL" id="ACV06452.1"/>
    </source>
</evidence>
<evidence type="ECO:0000256" key="2">
    <source>
        <dbReference type="ARBA" id="ARBA00022741"/>
    </source>
</evidence>
<dbReference type="SUPFAM" id="SSF52540">
    <property type="entry name" value="P-loop containing nucleoside triphosphate hydrolases"/>
    <property type="match status" value="2"/>
</dbReference>
<evidence type="ECO:0000256" key="1">
    <source>
        <dbReference type="ARBA" id="ARBA00022737"/>
    </source>
</evidence>
<gene>
    <name evidence="5" type="ordered locus">Ksed_14250</name>
</gene>
<dbReference type="GO" id="GO:0005524">
    <property type="term" value="F:ATP binding"/>
    <property type="evidence" value="ECO:0007669"/>
    <property type="project" value="UniProtKB-KW"/>
</dbReference>
<dbReference type="InterPro" id="IPR027417">
    <property type="entry name" value="P-loop_NTPase"/>
</dbReference>
<dbReference type="KEGG" id="kse:Ksed_14250"/>
<dbReference type="InterPro" id="IPR003593">
    <property type="entry name" value="AAA+_ATPase"/>
</dbReference>
<accession>C7NHU5</accession>
<dbReference type="InterPro" id="IPR050611">
    <property type="entry name" value="ABCF"/>
</dbReference>
<dbReference type="EMBL" id="CP001686">
    <property type="protein sequence ID" value="ACV06452.1"/>
    <property type="molecule type" value="Genomic_DNA"/>
</dbReference>
<sequence>MTFTPAHAPGHPAATASDHLRLEGVSRTFPDRRVLTDLSLSVPAGTVAALIGENGSGKSTLLRIAAGLDEPDAGTVHHTGTVGLHHQEPPFDLALTVGEVLHRATAPVRALATAVEEAGEDLAAGRPGAEAALGEALTAATHAGAWEVDHRTDRVVDGLGIARIDRARPSTELSGGQVSRLSLAWFLLRAPHTLLLDEPTNHLDDAAAELLAELLRGWSGPVLLASHDRTFVDEVADVLYDLDPAPLPHAEVATDRDSPGSGFGVTRFGGRWGEYLTWQRRTRADWEARFRAEQDEIRRLEQRVRDDHTVGRPERGPRTEGRGARKFYADRNAKVVARRVNDAETALARVREAQVRKPPATVTFRALEGITRTRQRSGPVLVANAAAVPGRLAGTTLAVGATDRWLVTGPNGCGKSTLLAVLAGRLEPPGGSFWTAPEAQVRLLTQEPAAHDARATARSAYAAAVGERTAQEVPLAPLGLLAGRDLDRPVGSLSVGQRRRLDLAVVLATPPDVLLLDEPTNHFSLRLVSELEEGLAGYPGAVVVASHDRWLRRRWDGEVLHLAP</sequence>
<dbReference type="RefSeq" id="WP_015779397.1">
    <property type="nucleotide sequence ID" value="NC_013169.1"/>
</dbReference>
<dbReference type="InterPro" id="IPR003439">
    <property type="entry name" value="ABC_transporter-like_ATP-bd"/>
</dbReference>
<reference evidence="5 6" key="1">
    <citation type="journal article" date="2009" name="Stand. Genomic Sci.">
        <title>Complete genome sequence of Kytococcus sedentarius type strain (541).</title>
        <authorList>
            <person name="Sims D."/>
            <person name="Brettin T."/>
            <person name="Detter J.C."/>
            <person name="Han C."/>
            <person name="Lapidus A."/>
            <person name="Copeland A."/>
            <person name="Glavina Del Rio T."/>
            <person name="Nolan M."/>
            <person name="Chen F."/>
            <person name="Lucas S."/>
            <person name="Tice H."/>
            <person name="Cheng J.F."/>
            <person name="Bruce D."/>
            <person name="Goodwin L."/>
            <person name="Pitluck S."/>
            <person name="Ovchinnikova G."/>
            <person name="Pati A."/>
            <person name="Ivanova N."/>
            <person name="Mavrommatis K."/>
            <person name="Chen A."/>
            <person name="Palaniappan K."/>
            <person name="D'haeseleer P."/>
            <person name="Chain P."/>
            <person name="Bristow J."/>
            <person name="Eisen J.A."/>
            <person name="Markowitz V."/>
            <person name="Hugenholtz P."/>
            <person name="Schneider S."/>
            <person name="Goker M."/>
            <person name="Pukall R."/>
            <person name="Kyrpides N.C."/>
            <person name="Klenk H.P."/>
        </authorList>
    </citation>
    <scope>NUCLEOTIDE SEQUENCE [LARGE SCALE GENOMIC DNA]</scope>
    <source>
        <strain evidence="6">ATCC 14392 / DSM 20547 / JCM 11482 / CCUG 33030 / NBRC 15357 / NCTC 11040 / CCM 314 / 541</strain>
    </source>
</reference>
<dbReference type="eggNOG" id="COG0488">
    <property type="taxonomic scope" value="Bacteria"/>
</dbReference>
<keyword evidence="3" id="KW-0067">ATP-binding</keyword>